<dbReference type="EMBL" id="BMPI01000038">
    <property type="protein sequence ID" value="GGM55637.1"/>
    <property type="molecule type" value="Genomic_DNA"/>
</dbReference>
<dbReference type="PANTHER" id="PTHR43364:SF4">
    <property type="entry name" value="NAD(P)-LINKED OXIDOREDUCTASE SUPERFAMILY PROTEIN"/>
    <property type="match status" value="1"/>
</dbReference>
<dbReference type="RefSeq" id="WP_190253970.1">
    <property type="nucleotide sequence ID" value="NZ_BMPI01000038.1"/>
</dbReference>
<gene>
    <name evidence="4" type="ORF">GCM10007977_066650</name>
</gene>
<dbReference type="GO" id="GO:0016491">
    <property type="term" value="F:oxidoreductase activity"/>
    <property type="evidence" value="ECO:0007669"/>
    <property type="project" value="UniProtKB-KW"/>
</dbReference>
<feature type="compositionally biased region" description="Pro residues" evidence="2">
    <location>
        <begin position="330"/>
        <end position="339"/>
    </location>
</feature>
<dbReference type="InterPro" id="IPR050523">
    <property type="entry name" value="AKR_Detox_Biosynth"/>
</dbReference>
<dbReference type="FunFam" id="3.20.20.100:FF:000004">
    <property type="entry name" value="Oxidoreductase, aldo/keto reductase"/>
    <property type="match status" value="1"/>
</dbReference>
<keyword evidence="1" id="KW-0560">Oxidoreductase</keyword>
<dbReference type="GO" id="GO:0005829">
    <property type="term" value="C:cytosol"/>
    <property type="evidence" value="ECO:0007669"/>
    <property type="project" value="TreeGrafter"/>
</dbReference>
<feature type="region of interest" description="Disordered" evidence="2">
    <location>
        <begin position="314"/>
        <end position="339"/>
    </location>
</feature>
<comment type="caution">
    <text evidence="4">The sequence shown here is derived from an EMBL/GenBank/DDBJ whole genome shotgun (WGS) entry which is preliminary data.</text>
</comment>
<dbReference type="InterPro" id="IPR020471">
    <property type="entry name" value="AKR"/>
</dbReference>
<proteinExistence type="predicted"/>
<evidence type="ECO:0000256" key="2">
    <source>
        <dbReference type="SAM" id="MobiDB-lite"/>
    </source>
</evidence>
<reference evidence="4" key="2">
    <citation type="submission" date="2020-09" db="EMBL/GenBank/DDBJ databases">
        <authorList>
            <person name="Sun Q."/>
            <person name="Ohkuma M."/>
        </authorList>
    </citation>
    <scope>NUCLEOTIDE SEQUENCE</scope>
    <source>
        <strain evidence="4">JCM 19831</strain>
    </source>
</reference>
<feature type="domain" description="NADP-dependent oxidoreductase" evidence="3">
    <location>
        <begin position="17"/>
        <end position="322"/>
    </location>
</feature>
<dbReference type="Pfam" id="PF00248">
    <property type="entry name" value="Aldo_ket_red"/>
    <property type="match status" value="1"/>
</dbReference>
<accession>A0A917U517</accession>
<sequence>MRYLTLGRSGLRVSRACLGTMNFGTDPQAPTPEPEARRIVDAFLDAGHNLVDTADTYRGGTSEEIVGRAIAHRRSEVVLATKGAAPQGPGPNDRGLSRAHLTRALHASLRRLGTDYIDLYQCHLPDADTPPDETMATLDGFVRSGKVLYLGCSNFTAAAIVEAQWAASRLGGTPFVSLQAGYSLIARAIEPEIMPTCRRLGLGVLAYSPLGGGLLAGRYRRGAAPPPGTRLAEWWAMPSPLARSYVEGILAAPHFDIADEVEAVAAELGTEPATVALAWLGARPDVTSVVLGPRTADQLTANLAALTYELPPSTTARLDEASRSTLTHGSPPPAARWAS</sequence>
<evidence type="ECO:0000313" key="4">
    <source>
        <dbReference type="EMBL" id="GGM55637.1"/>
    </source>
</evidence>
<name>A0A917U517_9ACTN</name>
<dbReference type="PRINTS" id="PR00069">
    <property type="entry name" value="ALDKETRDTASE"/>
</dbReference>
<dbReference type="SUPFAM" id="SSF51430">
    <property type="entry name" value="NAD(P)-linked oxidoreductase"/>
    <property type="match status" value="1"/>
</dbReference>
<dbReference type="PANTHER" id="PTHR43364">
    <property type="entry name" value="NADH-SPECIFIC METHYLGLYOXAL REDUCTASE-RELATED"/>
    <property type="match status" value="1"/>
</dbReference>
<dbReference type="InterPro" id="IPR036812">
    <property type="entry name" value="NAD(P)_OxRdtase_dom_sf"/>
</dbReference>
<reference evidence="4" key="1">
    <citation type="journal article" date="2014" name="Int. J. Syst. Evol. Microbiol.">
        <title>Complete genome sequence of Corynebacterium casei LMG S-19264T (=DSM 44701T), isolated from a smear-ripened cheese.</title>
        <authorList>
            <consortium name="US DOE Joint Genome Institute (JGI-PGF)"/>
            <person name="Walter F."/>
            <person name="Albersmeier A."/>
            <person name="Kalinowski J."/>
            <person name="Ruckert C."/>
        </authorList>
    </citation>
    <scope>NUCLEOTIDE SEQUENCE</scope>
    <source>
        <strain evidence="4">JCM 19831</strain>
    </source>
</reference>
<evidence type="ECO:0000313" key="5">
    <source>
        <dbReference type="Proteomes" id="UP000642070"/>
    </source>
</evidence>
<organism evidence="4 5">
    <name type="scientific">Dactylosporangium sucinum</name>
    <dbReference type="NCBI Taxonomy" id="1424081"/>
    <lineage>
        <taxon>Bacteria</taxon>
        <taxon>Bacillati</taxon>
        <taxon>Actinomycetota</taxon>
        <taxon>Actinomycetes</taxon>
        <taxon>Micromonosporales</taxon>
        <taxon>Micromonosporaceae</taxon>
        <taxon>Dactylosporangium</taxon>
    </lineage>
</organism>
<keyword evidence="5" id="KW-1185">Reference proteome</keyword>
<dbReference type="InterPro" id="IPR023210">
    <property type="entry name" value="NADP_OxRdtase_dom"/>
</dbReference>
<dbReference type="AlphaFoldDB" id="A0A917U517"/>
<dbReference type="Gene3D" id="3.20.20.100">
    <property type="entry name" value="NADP-dependent oxidoreductase domain"/>
    <property type="match status" value="1"/>
</dbReference>
<dbReference type="Proteomes" id="UP000642070">
    <property type="component" value="Unassembled WGS sequence"/>
</dbReference>
<evidence type="ECO:0000256" key="1">
    <source>
        <dbReference type="ARBA" id="ARBA00023002"/>
    </source>
</evidence>
<evidence type="ECO:0000259" key="3">
    <source>
        <dbReference type="Pfam" id="PF00248"/>
    </source>
</evidence>
<protein>
    <submittedName>
        <fullName evidence="4">Oxidoreductase</fullName>
    </submittedName>
</protein>